<dbReference type="InterPro" id="IPR003593">
    <property type="entry name" value="AAA+_ATPase"/>
</dbReference>
<gene>
    <name evidence="4" type="ORF">CL176_08620</name>
</gene>
<dbReference type="RefSeq" id="WP_118990957.1">
    <property type="nucleotide sequence ID" value="NZ_CP023434.1"/>
</dbReference>
<dbReference type="AlphaFoldDB" id="A0A347WLV2"/>
<name>A0A347WLV2_9LACT</name>
<dbReference type="GO" id="GO:0005524">
    <property type="term" value="F:ATP binding"/>
    <property type="evidence" value="ECO:0007669"/>
    <property type="project" value="UniProtKB-KW"/>
</dbReference>
<protein>
    <submittedName>
        <fullName evidence="4">Molybdenum ABC transporter ATP-binding protein</fullName>
    </submittedName>
</protein>
<dbReference type="SUPFAM" id="SSF52540">
    <property type="entry name" value="P-loop containing nucleoside triphosphate hydrolases"/>
    <property type="match status" value="1"/>
</dbReference>
<dbReference type="Gene3D" id="3.40.50.300">
    <property type="entry name" value="P-loop containing nucleotide triphosphate hydrolases"/>
    <property type="match status" value="1"/>
</dbReference>
<dbReference type="GO" id="GO:0016887">
    <property type="term" value="F:ATP hydrolysis activity"/>
    <property type="evidence" value="ECO:0007669"/>
    <property type="project" value="InterPro"/>
</dbReference>
<dbReference type="EMBL" id="CP023434">
    <property type="protein sequence ID" value="AXY26059.1"/>
    <property type="molecule type" value="Genomic_DNA"/>
</dbReference>
<dbReference type="PANTHER" id="PTHR43158:SF2">
    <property type="entry name" value="SKFA PEPTIDE EXPORT ATP-BINDING PROTEIN SKFE"/>
    <property type="match status" value="1"/>
</dbReference>
<accession>A0A347WLV2</accession>
<evidence type="ECO:0000256" key="1">
    <source>
        <dbReference type="ARBA" id="ARBA00022741"/>
    </source>
</evidence>
<feature type="domain" description="ABC transporter" evidence="3">
    <location>
        <begin position="5"/>
        <end position="247"/>
    </location>
</feature>
<reference evidence="4 5" key="1">
    <citation type="submission" date="2017-09" db="EMBL/GenBank/DDBJ databases">
        <title>Complete genome sequence of Oxytococcus suis strain ZY16052.</title>
        <authorList>
            <person name="Li F."/>
        </authorList>
    </citation>
    <scope>NUCLEOTIDE SEQUENCE [LARGE SCALE GENOMIC DNA]</scope>
    <source>
        <strain evidence="4 5">ZY16052</strain>
    </source>
</reference>
<dbReference type="InterPro" id="IPR003439">
    <property type="entry name" value="ABC_transporter-like_ATP-bd"/>
</dbReference>
<sequence length="264" mass="29561">MQAIIRVENISWQRQGRKILEDVTWEVKPGEQWAILGLNGSGKTSLLNIVTGFQFPSSGYTEVLGTVFGKGGNIPNLRQEIGFVSSALKRFEKPFNSQTAKAIVLTGKYQSAQIFSFHEITAEDEARAEAILERLGIGYLTKQYYRTCSQGEQRRILIARALMNRPRLLILDEPCAGLDVKAREEVLAMIDRLAASETQVLYVTHYIEEITPAITHLLLLKDGSVVAQGPKAEVLTDENLTQTYKLPVSIREHQGRAYLQIEQA</sequence>
<dbReference type="PROSITE" id="PS00211">
    <property type="entry name" value="ABC_TRANSPORTER_1"/>
    <property type="match status" value="1"/>
</dbReference>
<dbReference type="Proteomes" id="UP000263232">
    <property type="component" value="Chromosome"/>
</dbReference>
<keyword evidence="1" id="KW-0547">Nucleotide-binding</keyword>
<dbReference type="KEGG" id="abae:CL176_08620"/>
<proteinExistence type="predicted"/>
<dbReference type="SMART" id="SM00382">
    <property type="entry name" value="AAA"/>
    <property type="match status" value="1"/>
</dbReference>
<dbReference type="InterPro" id="IPR027417">
    <property type="entry name" value="P-loop_NTPase"/>
</dbReference>
<dbReference type="OrthoDB" id="9789994at2"/>
<keyword evidence="5" id="KW-1185">Reference proteome</keyword>
<organism evidence="4 5">
    <name type="scientific">Suicoccus acidiformans</name>
    <dbReference type="NCBI Taxonomy" id="2036206"/>
    <lineage>
        <taxon>Bacteria</taxon>
        <taxon>Bacillati</taxon>
        <taxon>Bacillota</taxon>
        <taxon>Bacilli</taxon>
        <taxon>Lactobacillales</taxon>
        <taxon>Aerococcaceae</taxon>
        <taxon>Suicoccus</taxon>
    </lineage>
</organism>
<dbReference type="PROSITE" id="PS50893">
    <property type="entry name" value="ABC_TRANSPORTER_2"/>
    <property type="match status" value="1"/>
</dbReference>
<dbReference type="PANTHER" id="PTHR43158">
    <property type="entry name" value="SKFA PEPTIDE EXPORT ATP-BINDING PROTEIN SKFE"/>
    <property type="match status" value="1"/>
</dbReference>
<keyword evidence="2 4" id="KW-0067">ATP-binding</keyword>
<dbReference type="Pfam" id="PF00005">
    <property type="entry name" value="ABC_tran"/>
    <property type="match status" value="1"/>
</dbReference>
<evidence type="ECO:0000259" key="3">
    <source>
        <dbReference type="PROSITE" id="PS50893"/>
    </source>
</evidence>
<evidence type="ECO:0000313" key="4">
    <source>
        <dbReference type="EMBL" id="AXY26059.1"/>
    </source>
</evidence>
<dbReference type="InterPro" id="IPR017871">
    <property type="entry name" value="ABC_transporter-like_CS"/>
</dbReference>
<evidence type="ECO:0000256" key="2">
    <source>
        <dbReference type="ARBA" id="ARBA00022840"/>
    </source>
</evidence>
<evidence type="ECO:0000313" key="5">
    <source>
        <dbReference type="Proteomes" id="UP000263232"/>
    </source>
</evidence>